<dbReference type="AlphaFoldDB" id="A0A7C8ZPR0"/>
<reference evidence="1" key="1">
    <citation type="journal article" date="2013" name="J. Plant Res.">
        <title>Effect of fungi and light on seed germination of three Opuntia species from semiarid lands of central Mexico.</title>
        <authorList>
            <person name="Delgado-Sanchez P."/>
            <person name="Jimenez-Bremont J.F."/>
            <person name="Guerrero-Gonzalez Mde L."/>
            <person name="Flores J."/>
        </authorList>
    </citation>
    <scope>NUCLEOTIDE SEQUENCE</scope>
    <source>
        <tissue evidence="1">Cladode</tissue>
    </source>
</reference>
<evidence type="ECO:0000313" key="1">
    <source>
        <dbReference type="EMBL" id="MBA4648136.1"/>
    </source>
</evidence>
<accession>A0A7C8ZPR0</accession>
<organism evidence="1">
    <name type="scientific">Opuntia streptacantha</name>
    <name type="common">Prickly pear cactus</name>
    <name type="synonym">Opuntia cardona</name>
    <dbReference type="NCBI Taxonomy" id="393608"/>
    <lineage>
        <taxon>Eukaryota</taxon>
        <taxon>Viridiplantae</taxon>
        <taxon>Streptophyta</taxon>
        <taxon>Embryophyta</taxon>
        <taxon>Tracheophyta</taxon>
        <taxon>Spermatophyta</taxon>
        <taxon>Magnoliopsida</taxon>
        <taxon>eudicotyledons</taxon>
        <taxon>Gunneridae</taxon>
        <taxon>Pentapetalae</taxon>
        <taxon>Caryophyllales</taxon>
        <taxon>Cactineae</taxon>
        <taxon>Cactaceae</taxon>
        <taxon>Opuntioideae</taxon>
        <taxon>Opuntia</taxon>
    </lineage>
</organism>
<protein>
    <submittedName>
        <fullName evidence="1">Uncharacterized protein</fullName>
    </submittedName>
</protein>
<dbReference type="EMBL" id="GISG01154364">
    <property type="protein sequence ID" value="MBA4648137.1"/>
    <property type="molecule type" value="Transcribed_RNA"/>
</dbReference>
<name>A0A7C8ZPR0_OPUST</name>
<proteinExistence type="predicted"/>
<dbReference type="EMBL" id="GISG01154363">
    <property type="protein sequence ID" value="MBA4648136.1"/>
    <property type="molecule type" value="Transcribed_RNA"/>
</dbReference>
<reference evidence="1" key="2">
    <citation type="submission" date="2020-07" db="EMBL/GenBank/DDBJ databases">
        <authorList>
            <person name="Vera ALvarez R."/>
            <person name="Arias-Moreno D.M."/>
            <person name="Jimenez-Jacinto V."/>
            <person name="Jimenez-Bremont J.F."/>
            <person name="Swaminathan K."/>
            <person name="Moose S.P."/>
            <person name="Guerrero-Gonzalez M.L."/>
            <person name="Marino-Ramirez L."/>
            <person name="Landsman D."/>
            <person name="Rodriguez-Kessler M."/>
            <person name="Delgado-Sanchez P."/>
        </authorList>
    </citation>
    <scope>NUCLEOTIDE SEQUENCE</scope>
    <source>
        <tissue evidence="1">Cladode</tissue>
    </source>
</reference>
<sequence length="181" mass="20584">MFLIANAANRTSRNQNPFLLTIPPLSYKKININTTISDVLLTKKCSPSESHNIFLVLPPLCPIHVRYSQGRRSSGIIIHMDVGSGMPMKWIPMQARAMCTCRVQLRERLNRSTDEAKAVPLISMTLTTYQQFSNRSKRCMVYSPPPLFQTLIVGYHIGQAAVIQRKEALPHIGYWKCMHKT</sequence>